<dbReference type="Proteomes" id="UP000295632">
    <property type="component" value="Unassembled WGS sequence"/>
</dbReference>
<gene>
    <name evidence="1" type="ORF">EV213_111125</name>
</gene>
<proteinExistence type="predicted"/>
<dbReference type="AlphaFoldDB" id="A0A4R6U4U3"/>
<protein>
    <submittedName>
        <fullName evidence="1">Uncharacterized protein DUF3679</fullName>
    </submittedName>
</protein>
<dbReference type="EMBL" id="SNYJ01000011">
    <property type="protein sequence ID" value="TDQ38044.1"/>
    <property type="molecule type" value="Genomic_DNA"/>
</dbReference>
<organism evidence="1 2">
    <name type="scientific">Aureibacillus halotolerans</name>
    <dbReference type="NCBI Taxonomy" id="1508390"/>
    <lineage>
        <taxon>Bacteria</taxon>
        <taxon>Bacillati</taxon>
        <taxon>Bacillota</taxon>
        <taxon>Bacilli</taxon>
        <taxon>Bacillales</taxon>
        <taxon>Bacillaceae</taxon>
        <taxon>Aureibacillus</taxon>
    </lineage>
</organism>
<name>A0A4R6U4U3_9BACI</name>
<dbReference type="OrthoDB" id="2941402at2"/>
<dbReference type="RefSeq" id="WP_133581087.1">
    <property type="nucleotide sequence ID" value="NZ_SNYJ01000011.1"/>
</dbReference>
<comment type="caution">
    <text evidence="1">The sequence shown here is derived from an EMBL/GenBank/DDBJ whole genome shotgun (WGS) entry which is preliminary data.</text>
</comment>
<evidence type="ECO:0000313" key="1">
    <source>
        <dbReference type="EMBL" id="TDQ38044.1"/>
    </source>
</evidence>
<evidence type="ECO:0000313" key="2">
    <source>
        <dbReference type="Proteomes" id="UP000295632"/>
    </source>
</evidence>
<sequence>MKRFFLKTIGLLLLLFISVLYGMQLSNDGMNTIKGYDDSSFHEALAWTESDKEWNAVVLGEKWDQERLEQKQEQFEAMQTENFLSSVGAKTGEVFYQTVNRLLRLVTGT</sequence>
<dbReference type="Pfam" id="PF12438">
    <property type="entry name" value="DUF3679"/>
    <property type="match status" value="1"/>
</dbReference>
<accession>A0A4R6U4U3</accession>
<reference evidence="1 2" key="1">
    <citation type="submission" date="2019-03" db="EMBL/GenBank/DDBJ databases">
        <title>Genomic Encyclopedia of Type Strains, Phase IV (KMG-IV): sequencing the most valuable type-strain genomes for metagenomic binning, comparative biology and taxonomic classification.</title>
        <authorList>
            <person name="Goeker M."/>
        </authorList>
    </citation>
    <scope>NUCLEOTIDE SEQUENCE [LARGE SCALE GENOMIC DNA]</scope>
    <source>
        <strain evidence="1 2">DSM 28697</strain>
    </source>
</reference>
<keyword evidence="2" id="KW-1185">Reference proteome</keyword>
<dbReference type="InterPro" id="IPR020534">
    <property type="entry name" value="Uncharacterised_YqxA"/>
</dbReference>